<dbReference type="GO" id="GO:0008270">
    <property type="term" value="F:zinc ion binding"/>
    <property type="evidence" value="ECO:0007669"/>
    <property type="project" value="UniProtKB-KW"/>
</dbReference>
<keyword evidence="3 5" id="KW-0863">Zinc-finger</keyword>
<evidence type="ECO:0000313" key="8">
    <source>
        <dbReference type="Proteomes" id="UP000700596"/>
    </source>
</evidence>
<comment type="caution">
    <text evidence="7">The sequence shown here is derived from an EMBL/GenBank/DDBJ whole genome shotgun (WGS) entry which is preliminary data.</text>
</comment>
<evidence type="ECO:0000259" key="6">
    <source>
        <dbReference type="PROSITE" id="PS50157"/>
    </source>
</evidence>
<dbReference type="PROSITE" id="PS00028">
    <property type="entry name" value="ZINC_FINGER_C2H2_1"/>
    <property type="match status" value="1"/>
</dbReference>
<dbReference type="GO" id="GO:0005634">
    <property type="term" value="C:nucleus"/>
    <property type="evidence" value="ECO:0007669"/>
    <property type="project" value="TreeGrafter"/>
</dbReference>
<dbReference type="AlphaFoldDB" id="A0A9P9DHY2"/>
<evidence type="ECO:0000256" key="5">
    <source>
        <dbReference type="PROSITE-ProRule" id="PRU00042"/>
    </source>
</evidence>
<reference evidence="7" key="1">
    <citation type="journal article" date="2021" name="Nat. Commun.">
        <title>Genetic determinants of endophytism in the Arabidopsis root mycobiome.</title>
        <authorList>
            <person name="Mesny F."/>
            <person name="Miyauchi S."/>
            <person name="Thiergart T."/>
            <person name="Pickel B."/>
            <person name="Atanasova L."/>
            <person name="Karlsson M."/>
            <person name="Huettel B."/>
            <person name="Barry K.W."/>
            <person name="Haridas S."/>
            <person name="Chen C."/>
            <person name="Bauer D."/>
            <person name="Andreopoulos W."/>
            <person name="Pangilinan J."/>
            <person name="LaButti K."/>
            <person name="Riley R."/>
            <person name="Lipzen A."/>
            <person name="Clum A."/>
            <person name="Drula E."/>
            <person name="Henrissat B."/>
            <person name="Kohler A."/>
            <person name="Grigoriev I.V."/>
            <person name="Martin F.M."/>
            <person name="Hacquard S."/>
        </authorList>
    </citation>
    <scope>NUCLEOTIDE SEQUENCE</scope>
    <source>
        <strain evidence="7">MPI-CAGE-CH-0243</strain>
    </source>
</reference>
<dbReference type="Pfam" id="PF12874">
    <property type="entry name" value="zf-met"/>
    <property type="match status" value="1"/>
</dbReference>
<organism evidence="7 8">
    <name type="scientific">Dendryphion nanum</name>
    <dbReference type="NCBI Taxonomy" id="256645"/>
    <lineage>
        <taxon>Eukaryota</taxon>
        <taxon>Fungi</taxon>
        <taxon>Dikarya</taxon>
        <taxon>Ascomycota</taxon>
        <taxon>Pezizomycotina</taxon>
        <taxon>Dothideomycetes</taxon>
        <taxon>Pleosporomycetidae</taxon>
        <taxon>Pleosporales</taxon>
        <taxon>Torulaceae</taxon>
        <taxon>Dendryphion</taxon>
    </lineage>
</organism>
<keyword evidence="4" id="KW-0862">Zinc</keyword>
<keyword evidence="2" id="KW-0677">Repeat</keyword>
<dbReference type="GO" id="GO:0000981">
    <property type="term" value="F:DNA-binding transcription factor activity, RNA polymerase II-specific"/>
    <property type="evidence" value="ECO:0007669"/>
    <property type="project" value="TreeGrafter"/>
</dbReference>
<dbReference type="PANTHER" id="PTHR24409:SF295">
    <property type="entry name" value="AZ2-RELATED"/>
    <property type="match status" value="1"/>
</dbReference>
<dbReference type="GO" id="GO:0000977">
    <property type="term" value="F:RNA polymerase II transcription regulatory region sequence-specific DNA binding"/>
    <property type="evidence" value="ECO:0007669"/>
    <property type="project" value="TreeGrafter"/>
</dbReference>
<evidence type="ECO:0000256" key="3">
    <source>
        <dbReference type="ARBA" id="ARBA00022771"/>
    </source>
</evidence>
<dbReference type="PROSITE" id="PS50157">
    <property type="entry name" value="ZINC_FINGER_C2H2_2"/>
    <property type="match status" value="1"/>
</dbReference>
<dbReference type="OrthoDB" id="6105938at2759"/>
<protein>
    <recommendedName>
        <fullName evidence="6">C2H2-type domain-containing protein</fullName>
    </recommendedName>
</protein>
<dbReference type="EMBL" id="JAGMWT010000011">
    <property type="protein sequence ID" value="KAH7119541.1"/>
    <property type="molecule type" value="Genomic_DNA"/>
</dbReference>
<proteinExistence type="predicted"/>
<dbReference type="SMART" id="SM00355">
    <property type="entry name" value="ZnF_C2H2"/>
    <property type="match status" value="5"/>
</dbReference>
<dbReference type="InterPro" id="IPR036236">
    <property type="entry name" value="Znf_C2H2_sf"/>
</dbReference>
<dbReference type="SUPFAM" id="SSF57667">
    <property type="entry name" value="beta-beta-alpha zinc fingers"/>
    <property type="match status" value="1"/>
</dbReference>
<name>A0A9P9DHY2_9PLEO</name>
<dbReference type="PANTHER" id="PTHR24409">
    <property type="entry name" value="ZINC FINGER PROTEIN 142"/>
    <property type="match status" value="1"/>
</dbReference>
<evidence type="ECO:0000256" key="4">
    <source>
        <dbReference type="ARBA" id="ARBA00022833"/>
    </source>
</evidence>
<dbReference type="InterPro" id="IPR013087">
    <property type="entry name" value="Znf_C2H2_type"/>
</dbReference>
<gene>
    <name evidence="7" type="ORF">B0J11DRAFT_439926</name>
</gene>
<evidence type="ECO:0000313" key="7">
    <source>
        <dbReference type="EMBL" id="KAH7119541.1"/>
    </source>
</evidence>
<evidence type="ECO:0000256" key="1">
    <source>
        <dbReference type="ARBA" id="ARBA00022723"/>
    </source>
</evidence>
<keyword evidence="1" id="KW-0479">Metal-binding</keyword>
<sequence length="271" mass="31167">MQSPLNHQSCDHTKDHTCSGGVSAISNSVYRSCFANRATRGTYCSRCEREFTSRRALQQHYNDSASHYRCEICAFDGPTWDKLLQHYRKTQHRVVCQGCDDGGGMTWVAGSQEYLAHLKEQNVCQVCEVHFPNASNLDHHKMVHLERLIECYGCYRKFTTYPAMILHLESGTCHSEIDILGLNESTAMCFQWKAYIDEYYRDELLNREDLQSEYSEPVYPFRCPDCSVVFTKLSGLFQHAYSKACNQGLYGGKIAKLIKWLGKRHNIEGNE</sequence>
<dbReference type="Proteomes" id="UP000700596">
    <property type="component" value="Unassembled WGS sequence"/>
</dbReference>
<keyword evidence="8" id="KW-1185">Reference proteome</keyword>
<feature type="domain" description="C2H2-type" evidence="6">
    <location>
        <begin position="42"/>
        <end position="67"/>
    </location>
</feature>
<accession>A0A9P9DHY2</accession>
<dbReference type="Gene3D" id="3.30.160.60">
    <property type="entry name" value="Classic Zinc Finger"/>
    <property type="match status" value="1"/>
</dbReference>
<evidence type="ECO:0000256" key="2">
    <source>
        <dbReference type="ARBA" id="ARBA00022737"/>
    </source>
</evidence>